<evidence type="ECO:0000313" key="3">
    <source>
        <dbReference type="Proteomes" id="UP000183809"/>
    </source>
</evidence>
<dbReference type="OrthoDB" id="4738706at2759"/>
<gene>
    <name evidence="2" type="ORF">BKCO1_300093</name>
</gene>
<dbReference type="STRING" id="236234.A0A1J9SEQ6"/>
<name>A0A1J9SEQ6_9PEZI</name>
<feature type="region of interest" description="Disordered" evidence="1">
    <location>
        <begin position="324"/>
        <end position="348"/>
    </location>
</feature>
<feature type="compositionally biased region" description="Polar residues" evidence="1">
    <location>
        <begin position="95"/>
        <end position="104"/>
    </location>
</feature>
<proteinExistence type="predicted"/>
<keyword evidence="3" id="KW-1185">Reference proteome</keyword>
<dbReference type="GeneID" id="31014519"/>
<feature type="region of interest" description="Disordered" evidence="1">
    <location>
        <begin position="54"/>
        <end position="106"/>
    </location>
</feature>
<feature type="compositionally biased region" description="Polar residues" evidence="1">
    <location>
        <begin position="192"/>
        <end position="201"/>
    </location>
</feature>
<reference evidence="2 3" key="1">
    <citation type="submission" date="2016-10" db="EMBL/GenBank/DDBJ databases">
        <title>Proteomics and genomics reveal pathogen-plant mechanisms compatible with a hemibiotrophic lifestyle of Diplodia corticola.</title>
        <authorList>
            <person name="Fernandes I."/>
            <person name="De Jonge R."/>
            <person name="Van De Peer Y."/>
            <person name="Devreese B."/>
            <person name="Alves A."/>
            <person name="Esteves A.C."/>
        </authorList>
    </citation>
    <scope>NUCLEOTIDE SEQUENCE [LARGE SCALE GENOMIC DNA]</scope>
    <source>
        <strain evidence="2 3">CBS 112549</strain>
    </source>
</reference>
<dbReference type="AlphaFoldDB" id="A0A1J9SEQ6"/>
<organism evidence="2 3">
    <name type="scientific">Diplodia corticola</name>
    <dbReference type="NCBI Taxonomy" id="236234"/>
    <lineage>
        <taxon>Eukaryota</taxon>
        <taxon>Fungi</taxon>
        <taxon>Dikarya</taxon>
        <taxon>Ascomycota</taxon>
        <taxon>Pezizomycotina</taxon>
        <taxon>Dothideomycetes</taxon>
        <taxon>Dothideomycetes incertae sedis</taxon>
        <taxon>Botryosphaeriales</taxon>
        <taxon>Botryosphaeriaceae</taxon>
        <taxon>Diplodia</taxon>
    </lineage>
</organism>
<dbReference type="EMBL" id="MNUE01000003">
    <property type="protein sequence ID" value="OJD38895.1"/>
    <property type="molecule type" value="Genomic_DNA"/>
</dbReference>
<feature type="region of interest" description="Disordered" evidence="1">
    <location>
        <begin position="501"/>
        <end position="538"/>
    </location>
</feature>
<feature type="compositionally biased region" description="Basic and acidic residues" evidence="1">
    <location>
        <begin position="334"/>
        <end position="348"/>
    </location>
</feature>
<dbReference type="RefSeq" id="XP_020134506.1">
    <property type="nucleotide sequence ID" value="XM_020274258.1"/>
</dbReference>
<feature type="compositionally biased region" description="Low complexity" evidence="1">
    <location>
        <begin position="515"/>
        <end position="531"/>
    </location>
</feature>
<accession>A0A1J9SEQ6</accession>
<dbReference type="PANTHER" id="PTHR38166">
    <property type="entry name" value="C2H2-TYPE DOMAIN-CONTAINING PROTEIN-RELATED"/>
    <property type="match status" value="1"/>
</dbReference>
<dbReference type="PANTHER" id="PTHR38166:SF1">
    <property type="entry name" value="C2H2-TYPE DOMAIN-CONTAINING PROTEIN"/>
    <property type="match status" value="1"/>
</dbReference>
<feature type="compositionally biased region" description="Polar residues" evidence="1">
    <location>
        <begin position="238"/>
        <end position="247"/>
    </location>
</feature>
<evidence type="ECO:0000313" key="2">
    <source>
        <dbReference type="EMBL" id="OJD38895.1"/>
    </source>
</evidence>
<dbReference type="Proteomes" id="UP000183809">
    <property type="component" value="Unassembled WGS sequence"/>
</dbReference>
<protein>
    <recommendedName>
        <fullName evidence="4">C2H2-type domain-containing protein</fullName>
    </recommendedName>
</protein>
<sequence>MPECTSRPLSSYTRPSIYSRLSADSGYGPSPCSEDSIVALASRTLETQSGCSIVNNRSSPDFLEDGPRCEFTGTATTTSDDESLDDAPSSDGDGATSSGPSSSLGLKMITQWSDGKKKEIVKRVMETFDAIYLCSPGSQYSSGIEEELCPGYDTESDTLSWPQTPVPMVEGSFLAKESGECGDTLQDHDTSDTAGTASRSQASREDSSEKQSPLSNHRKRKTDEHDEDSDDQRKRQQIPGSGPSSQMACGRRFACPYVKRFPNRSPKAPSCVFPGYPNVARLKGHLYRTHMRPLLCLRCYETFRSETELGAHQNAPERCAQVSNVPDIEGITPEQEKQLKSKKRINGDDSEERRWESIYRILFPDETDSPSPYCDLDPQVQYSGMSPGSANLMAYERFSRANLREIVQQRLESQIEREQIIVEERLRSMIFDIMRMAQDDMFDHWRSSLNSREVDNLSEGWTGALMPATTTNQGSMDSDISSFVLLPPSNDHVDAGESLAELPVDSDNPRPVGADFSSSDASSSVSQQEDQPVSDGNSFQTLEHLDLTAVEPTDQTPYGSGYPPIEEALIDFGDYLPLDLDSCAAGGLFSLPWSFNG</sequence>
<evidence type="ECO:0008006" key="4">
    <source>
        <dbReference type="Google" id="ProtNLM"/>
    </source>
</evidence>
<evidence type="ECO:0000256" key="1">
    <source>
        <dbReference type="SAM" id="MobiDB-lite"/>
    </source>
</evidence>
<comment type="caution">
    <text evidence="2">The sequence shown here is derived from an EMBL/GenBank/DDBJ whole genome shotgun (WGS) entry which is preliminary data.</text>
</comment>
<feature type="region of interest" description="Disordered" evidence="1">
    <location>
        <begin position="178"/>
        <end position="247"/>
    </location>
</feature>